<feature type="transmembrane region" description="Helical" evidence="1">
    <location>
        <begin position="6"/>
        <end position="28"/>
    </location>
</feature>
<evidence type="ECO:0000313" key="2">
    <source>
        <dbReference type="EMBL" id="PIP23406.1"/>
    </source>
</evidence>
<accession>A0A2G9YVX4</accession>
<feature type="transmembrane region" description="Helical" evidence="1">
    <location>
        <begin position="188"/>
        <end position="209"/>
    </location>
</feature>
<keyword evidence="1" id="KW-1133">Transmembrane helix</keyword>
<name>A0A2G9YVX4_9BACT</name>
<feature type="transmembrane region" description="Helical" evidence="1">
    <location>
        <begin position="103"/>
        <end position="123"/>
    </location>
</feature>
<keyword evidence="1" id="KW-0472">Membrane</keyword>
<dbReference type="EMBL" id="PCRP01000057">
    <property type="protein sequence ID" value="PIP23406.1"/>
    <property type="molecule type" value="Genomic_DNA"/>
</dbReference>
<feature type="transmembrane region" description="Helical" evidence="1">
    <location>
        <begin position="76"/>
        <end position="96"/>
    </location>
</feature>
<keyword evidence="1" id="KW-0812">Transmembrane</keyword>
<gene>
    <name evidence="2" type="ORF">COX36_03475</name>
</gene>
<dbReference type="Proteomes" id="UP000230273">
    <property type="component" value="Unassembled WGS sequence"/>
</dbReference>
<comment type="caution">
    <text evidence="2">The sequence shown here is derived from an EMBL/GenBank/DDBJ whole genome shotgun (WGS) entry which is preliminary data.</text>
</comment>
<proteinExistence type="predicted"/>
<evidence type="ECO:0000256" key="1">
    <source>
        <dbReference type="SAM" id="Phobius"/>
    </source>
</evidence>
<feature type="transmembrane region" description="Helical" evidence="1">
    <location>
        <begin position="40"/>
        <end position="64"/>
    </location>
</feature>
<organism evidence="2 3">
    <name type="scientific">Candidatus Nealsonbacteria bacterium CG23_combo_of_CG06-09_8_20_14_all_38_19</name>
    <dbReference type="NCBI Taxonomy" id="1974721"/>
    <lineage>
        <taxon>Bacteria</taxon>
        <taxon>Candidatus Nealsoniibacteriota</taxon>
    </lineage>
</organism>
<dbReference type="AlphaFoldDB" id="A0A2G9YVX4"/>
<reference evidence="2 3" key="1">
    <citation type="submission" date="2017-09" db="EMBL/GenBank/DDBJ databases">
        <title>Depth-based differentiation of microbial function through sediment-hosted aquifers and enrichment of novel symbionts in the deep terrestrial subsurface.</title>
        <authorList>
            <person name="Probst A.J."/>
            <person name="Ladd B."/>
            <person name="Jarett J.K."/>
            <person name="Geller-Mcgrath D.E."/>
            <person name="Sieber C.M."/>
            <person name="Emerson J.B."/>
            <person name="Anantharaman K."/>
            <person name="Thomas B.C."/>
            <person name="Malmstrom R."/>
            <person name="Stieglmeier M."/>
            <person name="Klingl A."/>
            <person name="Woyke T."/>
            <person name="Ryan C.M."/>
            <person name="Banfield J.F."/>
        </authorList>
    </citation>
    <scope>NUCLEOTIDE SEQUENCE [LARGE SCALE GENOMIC DNA]</scope>
    <source>
        <strain evidence="2">CG23_combo_of_CG06-09_8_20_14_all_38_19</strain>
    </source>
</reference>
<protein>
    <submittedName>
        <fullName evidence="2">Uncharacterized protein</fullName>
    </submittedName>
</protein>
<feature type="transmembrane region" description="Helical" evidence="1">
    <location>
        <begin position="150"/>
        <end position="176"/>
    </location>
</feature>
<feature type="transmembrane region" description="Helical" evidence="1">
    <location>
        <begin position="215"/>
        <end position="236"/>
    </location>
</feature>
<evidence type="ECO:0000313" key="3">
    <source>
        <dbReference type="Proteomes" id="UP000230273"/>
    </source>
</evidence>
<sequence>MQNSIIIPIVPLTNFVCTVFLVALNILFRKKSRKYSAPSVKAFGIFLVSFTMLMFDLSLSMFLARNLLLVQFVSNLYTLFFFLTVALFARFIILLIDAKNKIFYFIPFAFIFLGIALFIWQMVKIIPAGCVVFKTFKNITLILFTDSAPYLSGIIIALSGLSIFGSGAVLFLSRGLKLEDKPLRTRSLFIGYGSLAGVATIVFNSLFYILPNHIISFSFLASISVLISAILLYAGVSIGTEKKQ</sequence>